<dbReference type="RefSeq" id="WP_153790326.1">
    <property type="nucleotide sequence ID" value="NZ_CP045915.1"/>
</dbReference>
<name>A0A5Q2TGQ2_9BACI</name>
<organism evidence="2 3">
    <name type="scientific">Gracilibacillus salitolerans</name>
    <dbReference type="NCBI Taxonomy" id="2663022"/>
    <lineage>
        <taxon>Bacteria</taxon>
        <taxon>Bacillati</taxon>
        <taxon>Bacillota</taxon>
        <taxon>Bacilli</taxon>
        <taxon>Bacillales</taxon>
        <taxon>Bacillaceae</taxon>
        <taxon>Gracilibacillus</taxon>
    </lineage>
</organism>
<accession>A0A5Q2TGQ2</accession>
<sequence>MKKWAKWIGISLFLIAIAFSVLQIGSLIVQSRYQAEYIDNRLFYVFNMIIAISLAISLLLLLSFKKIANSILVAIAILIITVNGYLMYQSNQTIENITSISPDTKQIFSLKKNTDTNEAIYYRSYYRILARPKEALPNPIAKEGEIKWLADDIAVFTYGDNQEHIQQFVGTYGDRNESSSYSYVGAQIHGQWDGENTRVTASSEGITIVHQDDRHVFEWEQVHQYGTLAIVLEENNGAAWTIALGDDFYFDQNTTDPPTGEILLYRATLADNEAIPLKYQGEAHSMIE</sequence>
<evidence type="ECO:0000313" key="3">
    <source>
        <dbReference type="Proteomes" id="UP000339690"/>
    </source>
</evidence>
<feature type="transmembrane region" description="Helical" evidence="1">
    <location>
        <begin position="7"/>
        <end position="30"/>
    </location>
</feature>
<feature type="transmembrane region" description="Helical" evidence="1">
    <location>
        <begin position="71"/>
        <end position="88"/>
    </location>
</feature>
<proteinExistence type="predicted"/>
<gene>
    <name evidence="2" type="ORF">GI584_04005</name>
</gene>
<keyword evidence="3" id="KW-1185">Reference proteome</keyword>
<evidence type="ECO:0000256" key="1">
    <source>
        <dbReference type="SAM" id="Phobius"/>
    </source>
</evidence>
<dbReference type="KEGG" id="grc:GI584_04005"/>
<feature type="transmembrane region" description="Helical" evidence="1">
    <location>
        <begin position="42"/>
        <end position="64"/>
    </location>
</feature>
<reference evidence="2 3" key="1">
    <citation type="submission" date="2019-11" db="EMBL/GenBank/DDBJ databases">
        <title>Gracilibacillus salitolerans sp. nov., a moderate halophile isolated from a saline soil in northwest China.</title>
        <authorList>
            <person name="Gan L."/>
        </authorList>
    </citation>
    <scope>NUCLEOTIDE SEQUENCE [LARGE SCALE GENOMIC DNA]</scope>
    <source>
        <strain evidence="2 3">SCU50</strain>
    </source>
</reference>
<protein>
    <submittedName>
        <fullName evidence="2">Uncharacterized protein</fullName>
    </submittedName>
</protein>
<keyword evidence="1" id="KW-1133">Transmembrane helix</keyword>
<keyword evidence="1" id="KW-0472">Membrane</keyword>
<dbReference type="AlphaFoldDB" id="A0A5Q2TGQ2"/>
<dbReference type="Proteomes" id="UP000339690">
    <property type="component" value="Chromosome"/>
</dbReference>
<keyword evidence="1" id="KW-0812">Transmembrane</keyword>
<evidence type="ECO:0000313" key="2">
    <source>
        <dbReference type="EMBL" id="QGH33252.1"/>
    </source>
</evidence>
<dbReference type="EMBL" id="CP045915">
    <property type="protein sequence ID" value="QGH33252.1"/>
    <property type="molecule type" value="Genomic_DNA"/>
</dbReference>